<proteinExistence type="predicted"/>
<protein>
    <submittedName>
        <fullName evidence="2">Uncharacterized protein</fullName>
    </submittedName>
</protein>
<organism evidence="2 3">
    <name type="scientific">Natranaeroarchaeum aerophilus</name>
    <dbReference type="NCBI Taxonomy" id="2917711"/>
    <lineage>
        <taxon>Archaea</taxon>
        <taxon>Methanobacteriati</taxon>
        <taxon>Methanobacteriota</taxon>
        <taxon>Stenosarchaea group</taxon>
        <taxon>Halobacteria</taxon>
        <taxon>Halobacteriales</taxon>
        <taxon>Natronoarchaeaceae</taxon>
        <taxon>Natranaeroarchaeum</taxon>
    </lineage>
</organism>
<comment type="caution">
    <text evidence="2">The sequence shown here is derived from an EMBL/GenBank/DDBJ whole genome shotgun (WGS) entry which is preliminary data.</text>
</comment>
<sequence length="132" mass="13790">MPSRDTIAHVFAVVVAFLLLFAATAQDIGTESLTEPASLALFVVFYGLIFGGSHLYLALRGEDGMVPVESRWRFVGALGTVLALGVLIALAGGQTIGSISVQSVGLTLAALVGLIYLVLEARAGYRGTYSET</sequence>
<feature type="transmembrane region" description="Helical" evidence="1">
    <location>
        <begin position="71"/>
        <end position="93"/>
    </location>
</feature>
<dbReference type="RefSeq" id="WP_250597988.1">
    <property type="nucleotide sequence ID" value="NZ_JAKRVY010000009.1"/>
</dbReference>
<accession>A0AAE3FT76</accession>
<keyword evidence="1" id="KW-0812">Transmembrane</keyword>
<dbReference type="EMBL" id="JAKRVY010000009">
    <property type="protein sequence ID" value="MCL9814771.1"/>
    <property type="molecule type" value="Genomic_DNA"/>
</dbReference>
<dbReference type="Proteomes" id="UP001202674">
    <property type="component" value="Unassembled WGS sequence"/>
</dbReference>
<keyword evidence="1" id="KW-1133">Transmembrane helix</keyword>
<keyword evidence="1" id="KW-0472">Membrane</keyword>
<feature type="transmembrane region" description="Helical" evidence="1">
    <location>
        <begin position="41"/>
        <end position="59"/>
    </location>
</feature>
<evidence type="ECO:0000313" key="3">
    <source>
        <dbReference type="Proteomes" id="UP001202674"/>
    </source>
</evidence>
<gene>
    <name evidence="2" type="ORF">AArcSt11_14015</name>
</gene>
<feature type="transmembrane region" description="Helical" evidence="1">
    <location>
        <begin position="99"/>
        <end position="119"/>
    </location>
</feature>
<name>A0AAE3FT76_9EURY</name>
<dbReference type="AlphaFoldDB" id="A0AAE3FT76"/>
<keyword evidence="3" id="KW-1185">Reference proteome</keyword>
<evidence type="ECO:0000313" key="2">
    <source>
        <dbReference type="EMBL" id="MCL9814771.1"/>
    </source>
</evidence>
<reference evidence="2 3" key="1">
    <citation type="journal article" date="2022" name="Syst. Appl. Microbiol.">
        <title>Natronocalculus amylovorans gen. nov., sp. nov., and Natranaeroarchaeum aerophilus sp. nov., dominant culturable amylolytic natronoarchaea from hypersaline soda lakes in southwestern Siberia.</title>
        <authorList>
            <person name="Sorokin D.Y."/>
            <person name="Elcheninov A.G."/>
            <person name="Khizhniak T.V."/>
            <person name="Koenen M."/>
            <person name="Bale N.J."/>
            <person name="Damste J.S.S."/>
            <person name="Kublanov I.V."/>
        </authorList>
    </citation>
    <scope>NUCLEOTIDE SEQUENCE [LARGE SCALE GENOMIC DNA]</scope>
    <source>
        <strain evidence="2 3">AArc-St1-1</strain>
    </source>
</reference>
<evidence type="ECO:0000256" key="1">
    <source>
        <dbReference type="SAM" id="Phobius"/>
    </source>
</evidence>